<keyword evidence="3" id="KW-1185">Reference proteome</keyword>
<keyword evidence="1" id="KW-1133">Transmembrane helix</keyword>
<sequence>MAISKRKEGGGLKGFLSRASKSFLTGGLYAKDKSYWAAEKLCKFGFIVATTSLVVLMPLVFEIAREGQMIESERLQVKELRAEGFSDRQLQEMGYLAASVDRAPAVAMQK</sequence>
<comment type="caution">
    <text evidence="2">The sequence shown here is derived from an EMBL/GenBank/DDBJ whole genome shotgun (WGS) entry which is preliminary data.</text>
</comment>
<organism evidence="2 3">
    <name type="scientific">Chaetoceros tenuissimus</name>
    <dbReference type="NCBI Taxonomy" id="426638"/>
    <lineage>
        <taxon>Eukaryota</taxon>
        <taxon>Sar</taxon>
        <taxon>Stramenopiles</taxon>
        <taxon>Ochrophyta</taxon>
        <taxon>Bacillariophyta</taxon>
        <taxon>Coscinodiscophyceae</taxon>
        <taxon>Chaetocerotophycidae</taxon>
        <taxon>Chaetocerotales</taxon>
        <taxon>Chaetocerotaceae</taxon>
        <taxon>Chaetoceros</taxon>
    </lineage>
</organism>
<evidence type="ECO:0000313" key="2">
    <source>
        <dbReference type="EMBL" id="GFH61825.1"/>
    </source>
</evidence>
<keyword evidence="1" id="KW-0472">Membrane</keyword>
<dbReference type="CDD" id="cd22884">
    <property type="entry name" value="TOM22"/>
    <property type="match status" value="1"/>
</dbReference>
<protein>
    <submittedName>
        <fullName evidence="2">Uncharacterized protein</fullName>
    </submittedName>
</protein>
<dbReference type="AlphaFoldDB" id="A0AAD3DF21"/>
<evidence type="ECO:0000313" key="3">
    <source>
        <dbReference type="Proteomes" id="UP001054902"/>
    </source>
</evidence>
<gene>
    <name evidence="2" type="ORF">CTEN210_18301</name>
</gene>
<dbReference type="EMBL" id="BLLK01000075">
    <property type="protein sequence ID" value="GFH61825.1"/>
    <property type="molecule type" value="Genomic_DNA"/>
</dbReference>
<keyword evidence="1" id="KW-0812">Transmembrane</keyword>
<proteinExistence type="predicted"/>
<reference evidence="2 3" key="1">
    <citation type="journal article" date="2021" name="Sci. Rep.">
        <title>The genome of the diatom Chaetoceros tenuissimus carries an ancient integrated fragment of an extant virus.</title>
        <authorList>
            <person name="Hongo Y."/>
            <person name="Kimura K."/>
            <person name="Takaki Y."/>
            <person name="Yoshida Y."/>
            <person name="Baba S."/>
            <person name="Kobayashi G."/>
            <person name="Nagasaki K."/>
            <person name="Hano T."/>
            <person name="Tomaru Y."/>
        </authorList>
    </citation>
    <scope>NUCLEOTIDE SEQUENCE [LARGE SCALE GENOMIC DNA]</scope>
    <source>
        <strain evidence="2 3">NIES-3715</strain>
    </source>
</reference>
<dbReference type="Proteomes" id="UP001054902">
    <property type="component" value="Unassembled WGS sequence"/>
</dbReference>
<accession>A0AAD3DF21</accession>
<evidence type="ECO:0000256" key="1">
    <source>
        <dbReference type="SAM" id="Phobius"/>
    </source>
</evidence>
<name>A0AAD3DF21_9STRA</name>
<feature type="transmembrane region" description="Helical" evidence="1">
    <location>
        <begin position="44"/>
        <end position="64"/>
    </location>
</feature>